<dbReference type="AlphaFoldDB" id="A0ABD1ZXM9"/>
<dbReference type="EMBL" id="JAUDFV010000164">
    <property type="protein sequence ID" value="KAL2712947.1"/>
    <property type="molecule type" value="Genomic_DNA"/>
</dbReference>
<keyword evidence="2" id="KW-1185">Reference proteome</keyword>
<organism evidence="1 2">
    <name type="scientific">Vespula squamosa</name>
    <name type="common">Southern yellow jacket</name>
    <name type="synonym">Wasp</name>
    <dbReference type="NCBI Taxonomy" id="30214"/>
    <lineage>
        <taxon>Eukaryota</taxon>
        <taxon>Metazoa</taxon>
        <taxon>Ecdysozoa</taxon>
        <taxon>Arthropoda</taxon>
        <taxon>Hexapoda</taxon>
        <taxon>Insecta</taxon>
        <taxon>Pterygota</taxon>
        <taxon>Neoptera</taxon>
        <taxon>Endopterygota</taxon>
        <taxon>Hymenoptera</taxon>
        <taxon>Apocrita</taxon>
        <taxon>Aculeata</taxon>
        <taxon>Vespoidea</taxon>
        <taxon>Vespidae</taxon>
        <taxon>Vespinae</taxon>
        <taxon>Vespula</taxon>
    </lineage>
</organism>
<name>A0ABD1ZXM9_VESSQ</name>
<evidence type="ECO:0000313" key="2">
    <source>
        <dbReference type="Proteomes" id="UP001607302"/>
    </source>
</evidence>
<dbReference type="Proteomes" id="UP001607302">
    <property type="component" value="Unassembled WGS sequence"/>
</dbReference>
<sequence length="70" mass="8443">MVYEYGEHKDTDVRDHLNLTFTVTDYFVIISKSKLQRPYGHVHPIICEFKILHLRFYEPHDKSDDEYQGI</sequence>
<evidence type="ECO:0000313" key="1">
    <source>
        <dbReference type="EMBL" id="KAL2712947.1"/>
    </source>
</evidence>
<gene>
    <name evidence="1" type="ORF">V1478_017538</name>
</gene>
<accession>A0ABD1ZXM9</accession>
<proteinExistence type="predicted"/>
<protein>
    <submittedName>
        <fullName evidence="1">Uncharacterized protein</fullName>
    </submittedName>
</protein>
<reference evidence="1 2" key="1">
    <citation type="journal article" date="2024" name="Ann. Entomol. Soc. Am.">
        <title>Genomic analyses of the southern and eastern yellowjacket wasps (Hymenoptera: Vespidae) reveal evolutionary signatures of social life.</title>
        <authorList>
            <person name="Catto M.A."/>
            <person name="Caine P.B."/>
            <person name="Orr S.E."/>
            <person name="Hunt B.G."/>
            <person name="Goodisman M.A.D."/>
        </authorList>
    </citation>
    <scope>NUCLEOTIDE SEQUENCE [LARGE SCALE GENOMIC DNA]</scope>
    <source>
        <strain evidence="1">233</strain>
        <tissue evidence="1">Head and thorax</tissue>
    </source>
</reference>
<comment type="caution">
    <text evidence="1">The sequence shown here is derived from an EMBL/GenBank/DDBJ whole genome shotgun (WGS) entry which is preliminary data.</text>
</comment>